<evidence type="ECO:0000313" key="5">
    <source>
        <dbReference type="Proteomes" id="UP000011087"/>
    </source>
</evidence>
<sequence>MFIIRPSTDIYIVLMAFYLNFGGPHSAAASEFSMWGFLNRHRFFFIWIPFLWRLFQSFIHFLLSLAIIPAPLIYNEGPLLRFYPKWLQNSIAEPNAYREILRPRLESFGGISIQIVTPDGVLLDAMYFRGWNCRIDGPTIIRFNGNAEAIELQDPYLPQVYVQNGFNFVMFNYRGVGRSKWSSLYGNELAGHLYGLWRTPAIVGTHLDAWSLVEYVMKELRVDPSHVILLGHSIGGAIATKLAANFTTGPLTLCSSRSFASLVEVAVHLSPNYLGFHPSSWKARWLKKVARALLHAAGWEFNSVSNWHKVKGFKWIEYSGSDHIIPYDLSLHAALMASPTVKREQMRVLALLDDASVDNHNRVLYDDEFLQHLQYAKEACALSTVRDEV</sequence>
<reference evidence="4" key="3">
    <citation type="submission" date="2016-03" db="UniProtKB">
        <authorList>
            <consortium name="EnsemblProtists"/>
        </authorList>
    </citation>
    <scope>IDENTIFICATION</scope>
</reference>
<dbReference type="SUPFAM" id="SSF53474">
    <property type="entry name" value="alpha/beta-Hydrolases"/>
    <property type="match status" value="1"/>
</dbReference>
<organism evidence="3">
    <name type="scientific">Guillardia theta (strain CCMP2712)</name>
    <name type="common">Cryptophyte</name>
    <dbReference type="NCBI Taxonomy" id="905079"/>
    <lineage>
        <taxon>Eukaryota</taxon>
        <taxon>Cryptophyceae</taxon>
        <taxon>Pyrenomonadales</taxon>
        <taxon>Geminigeraceae</taxon>
        <taxon>Guillardia</taxon>
    </lineage>
</organism>
<dbReference type="PANTHER" id="PTHR12277:SF81">
    <property type="entry name" value="PROTEIN ABHD13"/>
    <property type="match status" value="1"/>
</dbReference>
<dbReference type="KEGG" id="gtt:GUITHDRAFT_139471"/>
<dbReference type="Gene3D" id="3.40.50.1820">
    <property type="entry name" value="alpha/beta hydrolase"/>
    <property type="match status" value="1"/>
</dbReference>
<dbReference type="STRING" id="905079.L1J8I8"/>
<keyword evidence="1" id="KW-1133">Transmembrane helix</keyword>
<dbReference type="InterPro" id="IPR000073">
    <property type="entry name" value="AB_hydrolase_1"/>
</dbReference>
<gene>
    <name evidence="3" type="ORF">GUITHDRAFT_139471</name>
</gene>
<dbReference type="Pfam" id="PF00561">
    <property type="entry name" value="Abhydrolase_1"/>
    <property type="match status" value="1"/>
</dbReference>
<dbReference type="GeneID" id="17301456"/>
<keyword evidence="1" id="KW-0472">Membrane</keyword>
<dbReference type="RefSeq" id="XP_005831838.1">
    <property type="nucleotide sequence ID" value="XM_005831781.1"/>
</dbReference>
<evidence type="ECO:0000256" key="1">
    <source>
        <dbReference type="SAM" id="Phobius"/>
    </source>
</evidence>
<dbReference type="AlphaFoldDB" id="L1J8I8"/>
<accession>L1J8I8</accession>
<keyword evidence="5" id="KW-1185">Reference proteome</keyword>
<protein>
    <recommendedName>
        <fullName evidence="2">AB hydrolase-1 domain-containing protein</fullName>
    </recommendedName>
</protein>
<reference evidence="5" key="2">
    <citation type="submission" date="2012-11" db="EMBL/GenBank/DDBJ databases">
        <authorList>
            <person name="Kuo A."/>
            <person name="Curtis B.A."/>
            <person name="Tanifuji G."/>
            <person name="Burki F."/>
            <person name="Gruber A."/>
            <person name="Irimia M."/>
            <person name="Maruyama S."/>
            <person name="Arias M.C."/>
            <person name="Ball S.G."/>
            <person name="Gile G.H."/>
            <person name="Hirakawa Y."/>
            <person name="Hopkins J.F."/>
            <person name="Rensing S.A."/>
            <person name="Schmutz J."/>
            <person name="Symeonidi A."/>
            <person name="Elias M."/>
            <person name="Eveleigh R.J."/>
            <person name="Herman E.K."/>
            <person name="Klute M.J."/>
            <person name="Nakayama T."/>
            <person name="Obornik M."/>
            <person name="Reyes-Prieto A."/>
            <person name="Armbrust E.V."/>
            <person name="Aves S.J."/>
            <person name="Beiko R.G."/>
            <person name="Coutinho P."/>
            <person name="Dacks J.B."/>
            <person name="Durnford D.G."/>
            <person name="Fast N.M."/>
            <person name="Green B.R."/>
            <person name="Grisdale C."/>
            <person name="Hempe F."/>
            <person name="Henrissat B."/>
            <person name="Hoppner M.P."/>
            <person name="Ishida K.-I."/>
            <person name="Kim E."/>
            <person name="Koreny L."/>
            <person name="Kroth P.G."/>
            <person name="Liu Y."/>
            <person name="Malik S.-B."/>
            <person name="Maier U.G."/>
            <person name="McRose D."/>
            <person name="Mock T."/>
            <person name="Neilson J.A."/>
            <person name="Onodera N.T."/>
            <person name="Poole A.M."/>
            <person name="Pritham E.J."/>
            <person name="Richards T.A."/>
            <person name="Rocap G."/>
            <person name="Roy S.W."/>
            <person name="Sarai C."/>
            <person name="Schaack S."/>
            <person name="Shirato S."/>
            <person name="Slamovits C.H."/>
            <person name="Spencer D.F."/>
            <person name="Suzuki S."/>
            <person name="Worden A.Z."/>
            <person name="Zauner S."/>
            <person name="Barry K."/>
            <person name="Bell C."/>
            <person name="Bharti A.K."/>
            <person name="Crow J.A."/>
            <person name="Grimwood J."/>
            <person name="Kramer R."/>
            <person name="Lindquist E."/>
            <person name="Lucas S."/>
            <person name="Salamov A."/>
            <person name="McFadden G.I."/>
            <person name="Lane C.E."/>
            <person name="Keeling P.J."/>
            <person name="Gray M.W."/>
            <person name="Grigoriev I.V."/>
            <person name="Archibald J.M."/>
        </authorList>
    </citation>
    <scope>NUCLEOTIDE SEQUENCE</scope>
    <source>
        <strain evidence="5">CCMP2712</strain>
    </source>
</reference>
<dbReference type="Proteomes" id="UP000011087">
    <property type="component" value="Unassembled WGS sequence"/>
</dbReference>
<dbReference type="EnsemblProtists" id="EKX44858">
    <property type="protein sequence ID" value="EKX44858"/>
    <property type="gene ID" value="GUITHDRAFT_139471"/>
</dbReference>
<dbReference type="OrthoDB" id="446723at2759"/>
<proteinExistence type="predicted"/>
<reference evidence="3 5" key="1">
    <citation type="journal article" date="2012" name="Nature">
        <title>Algal genomes reveal evolutionary mosaicism and the fate of nucleomorphs.</title>
        <authorList>
            <consortium name="DOE Joint Genome Institute"/>
            <person name="Curtis B.A."/>
            <person name="Tanifuji G."/>
            <person name="Burki F."/>
            <person name="Gruber A."/>
            <person name="Irimia M."/>
            <person name="Maruyama S."/>
            <person name="Arias M.C."/>
            <person name="Ball S.G."/>
            <person name="Gile G.H."/>
            <person name="Hirakawa Y."/>
            <person name="Hopkins J.F."/>
            <person name="Kuo A."/>
            <person name="Rensing S.A."/>
            <person name="Schmutz J."/>
            <person name="Symeonidi A."/>
            <person name="Elias M."/>
            <person name="Eveleigh R.J."/>
            <person name="Herman E.K."/>
            <person name="Klute M.J."/>
            <person name="Nakayama T."/>
            <person name="Obornik M."/>
            <person name="Reyes-Prieto A."/>
            <person name="Armbrust E.V."/>
            <person name="Aves S.J."/>
            <person name="Beiko R.G."/>
            <person name="Coutinho P."/>
            <person name="Dacks J.B."/>
            <person name="Durnford D.G."/>
            <person name="Fast N.M."/>
            <person name="Green B.R."/>
            <person name="Grisdale C.J."/>
            <person name="Hempel F."/>
            <person name="Henrissat B."/>
            <person name="Hoppner M.P."/>
            <person name="Ishida K."/>
            <person name="Kim E."/>
            <person name="Koreny L."/>
            <person name="Kroth P.G."/>
            <person name="Liu Y."/>
            <person name="Malik S.B."/>
            <person name="Maier U.G."/>
            <person name="McRose D."/>
            <person name="Mock T."/>
            <person name="Neilson J.A."/>
            <person name="Onodera N.T."/>
            <person name="Poole A.M."/>
            <person name="Pritham E.J."/>
            <person name="Richards T.A."/>
            <person name="Rocap G."/>
            <person name="Roy S.W."/>
            <person name="Sarai C."/>
            <person name="Schaack S."/>
            <person name="Shirato S."/>
            <person name="Slamovits C.H."/>
            <person name="Spencer D.F."/>
            <person name="Suzuki S."/>
            <person name="Worden A.Z."/>
            <person name="Zauner S."/>
            <person name="Barry K."/>
            <person name="Bell C."/>
            <person name="Bharti A.K."/>
            <person name="Crow J.A."/>
            <person name="Grimwood J."/>
            <person name="Kramer R."/>
            <person name="Lindquist E."/>
            <person name="Lucas S."/>
            <person name="Salamov A."/>
            <person name="McFadden G.I."/>
            <person name="Lane C.E."/>
            <person name="Keeling P.J."/>
            <person name="Gray M.W."/>
            <person name="Grigoriev I.V."/>
            <person name="Archibald J.M."/>
        </authorList>
    </citation>
    <scope>NUCLEOTIDE SEQUENCE</scope>
    <source>
        <strain evidence="3 5">CCMP2712</strain>
    </source>
</reference>
<feature type="domain" description="AB hydrolase-1" evidence="2">
    <location>
        <begin position="139"/>
        <end position="248"/>
    </location>
</feature>
<evidence type="ECO:0000313" key="3">
    <source>
        <dbReference type="EMBL" id="EKX44858.1"/>
    </source>
</evidence>
<dbReference type="EMBL" id="JH993002">
    <property type="protein sequence ID" value="EKX44858.1"/>
    <property type="molecule type" value="Genomic_DNA"/>
</dbReference>
<evidence type="ECO:0000313" key="4">
    <source>
        <dbReference type="EnsemblProtists" id="EKX44858"/>
    </source>
</evidence>
<dbReference type="InterPro" id="IPR029058">
    <property type="entry name" value="AB_hydrolase_fold"/>
</dbReference>
<dbReference type="PANTHER" id="PTHR12277">
    <property type="entry name" value="ALPHA/BETA HYDROLASE DOMAIN-CONTAINING PROTEIN"/>
    <property type="match status" value="1"/>
</dbReference>
<keyword evidence="1" id="KW-0812">Transmembrane</keyword>
<evidence type="ECO:0000259" key="2">
    <source>
        <dbReference type="Pfam" id="PF00561"/>
    </source>
</evidence>
<dbReference type="PaxDb" id="55529-EKX44858"/>
<dbReference type="HOGENOM" id="CLU_710691_0_0_1"/>
<name>L1J8I8_GUITC</name>
<feature type="transmembrane region" description="Helical" evidence="1">
    <location>
        <begin position="53"/>
        <end position="74"/>
    </location>
</feature>